<dbReference type="NCBIfam" id="NF006520">
    <property type="entry name" value="PRK08965.1-4"/>
    <property type="match status" value="1"/>
</dbReference>
<dbReference type="GO" id="GO:0008324">
    <property type="term" value="F:monoatomic cation transmembrane transporter activity"/>
    <property type="evidence" value="ECO:0007669"/>
    <property type="project" value="InterPro"/>
</dbReference>
<sequence>MTRWLPYPLFTLGLLVLWLLLTESTAPGSLLLGTVLALAGSGTLAALTPPKARLRRLSIVPGLLRDVLVEVVRSNNAVAWIILQPRRLRGYRSGFVLVPLDMRSPYGLAALACIVTATPGTVWVEYDSARSTMLLHVLDLIDEEAWIRIIKGKWERRLMEIFE</sequence>
<evidence type="ECO:0000313" key="8">
    <source>
        <dbReference type="Proteomes" id="UP000295023"/>
    </source>
</evidence>
<evidence type="ECO:0000256" key="3">
    <source>
        <dbReference type="ARBA" id="ARBA00022475"/>
    </source>
</evidence>
<dbReference type="AlphaFoldDB" id="A0A4R4DFK0"/>
<comment type="caution">
    <text evidence="7">The sequence shown here is derived from an EMBL/GenBank/DDBJ whole genome shotgun (WGS) entry which is preliminary data.</text>
</comment>
<evidence type="ECO:0000256" key="4">
    <source>
        <dbReference type="ARBA" id="ARBA00022692"/>
    </source>
</evidence>
<keyword evidence="8" id="KW-1185">Reference proteome</keyword>
<dbReference type="PANTHER" id="PTHR34584:SF1">
    <property type="entry name" value="NA(+)_H(+) ANTIPORTER SUBUNIT E1"/>
    <property type="match status" value="1"/>
</dbReference>
<keyword evidence="6" id="KW-0472">Membrane</keyword>
<proteinExistence type="inferred from homology"/>
<keyword evidence="4" id="KW-0812">Transmembrane</keyword>
<organism evidence="7 8">
    <name type="scientific">Roseicella aquatilis</name>
    <dbReference type="NCBI Taxonomy" id="2527868"/>
    <lineage>
        <taxon>Bacteria</taxon>
        <taxon>Pseudomonadati</taxon>
        <taxon>Pseudomonadota</taxon>
        <taxon>Alphaproteobacteria</taxon>
        <taxon>Acetobacterales</taxon>
        <taxon>Roseomonadaceae</taxon>
        <taxon>Roseicella</taxon>
    </lineage>
</organism>
<reference evidence="7 8" key="1">
    <citation type="submission" date="2019-03" db="EMBL/GenBank/DDBJ databases">
        <title>Paracraurococcus aquatilis NE82 genome sequence.</title>
        <authorList>
            <person name="Zhao Y."/>
            <person name="Du Z."/>
        </authorList>
    </citation>
    <scope>NUCLEOTIDE SEQUENCE [LARGE SCALE GENOMIC DNA]</scope>
    <source>
        <strain evidence="7 8">NE82</strain>
    </source>
</reference>
<evidence type="ECO:0000256" key="1">
    <source>
        <dbReference type="ARBA" id="ARBA00004651"/>
    </source>
</evidence>
<gene>
    <name evidence="7" type="ORF">EXY23_15195</name>
</gene>
<dbReference type="PIRSF" id="PIRSF019239">
    <property type="entry name" value="MrpE"/>
    <property type="match status" value="1"/>
</dbReference>
<keyword evidence="5" id="KW-1133">Transmembrane helix</keyword>
<dbReference type="Proteomes" id="UP000295023">
    <property type="component" value="Unassembled WGS sequence"/>
</dbReference>
<dbReference type="PANTHER" id="PTHR34584">
    <property type="entry name" value="NA(+)/H(+) ANTIPORTER SUBUNIT E1"/>
    <property type="match status" value="1"/>
</dbReference>
<protein>
    <submittedName>
        <fullName evidence="7">Na+/H+ antiporter subunit E</fullName>
    </submittedName>
</protein>
<dbReference type="OrthoDB" id="9807187at2"/>
<comment type="similarity">
    <text evidence="2">Belongs to the CPA3 antiporters (TC 2.A.63) subunit E family.</text>
</comment>
<evidence type="ECO:0000256" key="6">
    <source>
        <dbReference type="ARBA" id="ARBA00023136"/>
    </source>
</evidence>
<comment type="subcellular location">
    <subcellularLocation>
        <location evidence="1">Cell membrane</location>
        <topology evidence="1">Multi-pass membrane protein</topology>
    </subcellularLocation>
</comment>
<keyword evidence="3" id="KW-1003">Cell membrane</keyword>
<dbReference type="Pfam" id="PF01899">
    <property type="entry name" value="MNHE"/>
    <property type="match status" value="1"/>
</dbReference>
<name>A0A4R4DFK0_9PROT</name>
<evidence type="ECO:0000256" key="5">
    <source>
        <dbReference type="ARBA" id="ARBA00022989"/>
    </source>
</evidence>
<accession>A0A4R4DFK0</accession>
<dbReference type="RefSeq" id="WP_132290914.1">
    <property type="nucleotide sequence ID" value="NZ_SKBM01000014.1"/>
</dbReference>
<dbReference type="EMBL" id="SKBM01000014">
    <property type="protein sequence ID" value="TCZ59667.1"/>
    <property type="molecule type" value="Genomic_DNA"/>
</dbReference>
<dbReference type="InterPro" id="IPR002758">
    <property type="entry name" value="Cation_antiport_E"/>
</dbReference>
<dbReference type="GO" id="GO:0005886">
    <property type="term" value="C:plasma membrane"/>
    <property type="evidence" value="ECO:0007669"/>
    <property type="project" value="UniProtKB-SubCell"/>
</dbReference>
<evidence type="ECO:0000256" key="2">
    <source>
        <dbReference type="ARBA" id="ARBA00006228"/>
    </source>
</evidence>
<evidence type="ECO:0000313" key="7">
    <source>
        <dbReference type="EMBL" id="TCZ59667.1"/>
    </source>
</evidence>